<sequence length="269" mass="30661">MDMGLTLLSQATLPLSFWDEAFSTSVYLINRLSTPVLNQLSPLEKLFCRQPDYSFLRIFGCRCYPLIRPYQSNKLSYKSKPCTFLRYSSSHKGYKCLSQDGRLYISRHVICYENSFPYASFLSHSITSSPSTVFNPPFQSILHTPPLNHNAVRHEIEPFTDNADNTAIMYPLETGISAQTREESTSEGCDTIPLQTEEPVNNASPASTLNTHPMVTRSKNGIFKPKALLIDYTEHEPTNAKEALKHPHWRKAMEEEFLALKKNNTWTLT</sequence>
<dbReference type="Pfam" id="PF25597">
    <property type="entry name" value="SH3_retrovirus"/>
    <property type="match status" value="1"/>
</dbReference>
<dbReference type="AlphaFoldDB" id="A0A5D3DJG8"/>
<evidence type="ECO:0000313" key="5">
    <source>
        <dbReference type="Proteomes" id="UP000321947"/>
    </source>
</evidence>
<dbReference type="EMBL" id="SSTE01014747">
    <property type="protein sequence ID" value="KAA0045110.1"/>
    <property type="molecule type" value="Genomic_DNA"/>
</dbReference>
<evidence type="ECO:0000313" key="3">
    <source>
        <dbReference type="EMBL" id="TYK23628.1"/>
    </source>
</evidence>
<name>A0A5D3DJG8_CUCMM</name>
<organism evidence="3 5">
    <name type="scientific">Cucumis melo var. makuwa</name>
    <name type="common">Oriental melon</name>
    <dbReference type="NCBI Taxonomy" id="1194695"/>
    <lineage>
        <taxon>Eukaryota</taxon>
        <taxon>Viridiplantae</taxon>
        <taxon>Streptophyta</taxon>
        <taxon>Embryophyta</taxon>
        <taxon>Tracheophyta</taxon>
        <taxon>Spermatophyta</taxon>
        <taxon>Magnoliopsida</taxon>
        <taxon>eudicotyledons</taxon>
        <taxon>Gunneridae</taxon>
        <taxon>Pentapetalae</taxon>
        <taxon>rosids</taxon>
        <taxon>fabids</taxon>
        <taxon>Cucurbitales</taxon>
        <taxon>Cucurbitaceae</taxon>
        <taxon>Benincaseae</taxon>
        <taxon>Cucumis</taxon>
    </lineage>
</organism>
<dbReference type="InterPro" id="IPR057670">
    <property type="entry name" value="SH3_retrovirus"/>
</dbReference>
<gene>
    <name evidence="3" type="ORF">E5676_scaffold500G001450</name>
    <name evidence="2" type="ORF">E6C27_scaffold30G001060</name>
</gene>
<reference evidence="4 5" key="1">
    <citation type="submission" date="2019-08" db="EMBL/GenBank/DDBJ databases">
        <title>Draft genome sequences of two oriental melons (Cucumis melo L. var makuwa).</title>
        <authorList>
            <person name="Kwon S.-Y."/>
        </authorList>
    </citation>
    <scope>NUCLEOTIDE SEQUENCE [LARGE SCALE GENOMIC DNA]</scope>
    <source>
        <strain evidence="5">cv. Chang Bougi</strain>
        <strain evidence="4">cv. SW 3</strain>
        <tissue evidence="3">Leaf</tissue>
    </source>
</reference>
<dbReference type="EMBL" id="SSTD01004451">
    <property type="protein sequence ID" value="TYK23628.1"/>
    <property type="molecule type" value="Genomic_DNA"/>
</dbReference>
<dbReference type="PANTHER" id="PTHR42648:SF26">
    <property type="entry name" value="INTEGRASE CATALYTIC DOMAIN-CONTAINING PROTEIN"/>
    <property type="match status" value="1"/>
</dbReference>
<protein>
    <submittedName>
        <fullName evidence="3">Retrovirus-related Pol polyprotein from transposon TNT 1-94</fullName>
    </submittedName>
</protein>
<comment type="caution">
    <text evidence="3">The sequence shown here is derived from an EMBL/GenBank/DDBJ whole genome shotgun (WGS) entry which is preliminary data.</text>
</comment>
<evidence type="ECO:0000313" key="4">
    <source>
        <dbReference type="Proteomes" id="UP000321393"/>
    </source>
</evidence>
<dbReference type="Proteomes" id="UP000321393">
    <property type="component" value="Unassembled WGS sequence"/>
</dbReference>
<evidence type="ECO:0000259" key="1">
    <source>
        <dbReference type="Pfam" id="PF25597"/>
    </source>
</evidence>
<accession>A0A5D3DJG8</accession>
<dbReference type="OrthoDB" id="1938465at2759"/>
<feature type="domain" description="Retroviral polymerase SH3-like" evidence="1">
    <location>
        <begin position="61"/>
        <end position="119"/>
    </location>
</feature>
<dbReference type="PANTHER" id="PTHR42648">
    <property type="entry name" value="TRANSPOSASE, PUTATIVE-RELATED"/>
    <property type="match status" value="1"/>
</dbReference>
<dbReference type="STRING" id="1194695.A0A5D3DJG8"/>
<dbReference type="Proteomes" id="UP000321947">
    <property type="component" value="Unassembled WGS sequence"/>
</dbReference>
<dbReference type="InterPro" id="IPR039537">
    <property type="entry name" value="Retrotran_Ty1/copia-like"/>
</dbReference>
<proteinExistence type="predicted"/>
<evidence type="ECO:0000313" key="2">
    <source>
        <dbReference type="EMBL" id="KAA0045110.1"/>
    </source>
</evidence>